<dbReference type="RefSeq" id="WP_174329211.1">
    <property type="nucleotide sequence ID" value="NZ_JAGSQK010000011.1"/>
</dbReference>
<dbReference type="PROSITE" id="PS51257">
    <property type="entry name" value="PROKAR_LIPOPROTEIN"/>
    <property type="match status" value="1"/>
</dbReference>
<evidence type="ECO:0000313" key="2">
    <source>
        <dbReference type="EMBL" id="MDW2635997.1"/>
    </source>
</evidence>
<evidence type="ECO:0000313" key="3">
    <source>
        <dbReference type="Proteomes" id="UP001269984"/>
    </source>
</evidence>
<name>A0ABD5H4N6_9ENTR</name>
<gene>
    <name evidence="2" type="ORF">RYZ90_19315</name>
</gene>
<organism evidence="2 3">
    <name type="scientific">Citrobacter portucalensis</name>
    <dbReference type="NCBI Taxonomy" id="1639133"/>
    <lineage>
        <taxon>Bacteria</taxon>
        <taxon>Pseudomonadati</taxon>
        <taxon>Pseudomonadota</taxon>
        <taxon>Gammaproteobacteria</taxon>
        <taxon>Enterobacterales</taxon>
        <taxon>Enterobacteriaceae</taxon>
        <taxon>Citrobacter</taxon>
        <taxon>Citrobacter freundii complex</taxon>
    </lineage>
</organism>
<dbReference type="AlphaFoldDB" id="A0ABD5H4N6"/>
<dbReference type="Proteomes" id="UP001269984">
    <property type="component" value="Unassembled WGS sequence"/>
</dbReference>
<feature type="signal peptide" evidence="1">
    <location>
        <begin position="1"/>
        <end position="21"/>
    </location>
</feature>
<comment type="caution">
    <text evidence="2">The sequence shown here is derived from an EMBL/GenBank/DDBJ whole genome shotgun (WGS) entry which is preliminary data.</text>
</comment>
<dbReference type="EMBL" id="JAWPAZ010000007">
    <property type="protein sequence ID" value="MDW2635997.1"/>
    <property type="molecule type" value="Genomic_DNA"/>
</dbReference>
<feature type="chain" id="PRO_5044763641" description="Lipoprotein" evidence="1">
    <location>
        <begin position="22"/>
        <end position="142"/>
    </location>
</feature>
<protein>
    <recommendedName>
        <fullName evidence="4">Lipoprotein</fullName>
    </recommendedName>
</protein>
<reference evidence="2 3" key="1">
    <citation type="submission" date="2023-10" db="EMBL/GenBank/DDBJ databases">
        <title>Fecal carriage and genetic characteristics of carbapenem-resistant Enterobacterales among healthy adults from four provinces of China.</title>
        <authorList>
            <person name="Li Y."/>
            <person name="Zhang R."/>
        </authorList>
    </citation>
    <scope>NUCLEOTIDE SEQUENCE [LARGE SCALE GENOMIC DNA]</scope>
    <source>
        <strain evidence="2 3">HN-71</strain>
    </source>
</reference>
<keyword evidence="1" id="KW-0732">Signal</keyword>
<accession>A0ABD5H4N6</accession>
<sequence length="142" mass="15332">MIVRNLFIIAALLSLSGCATEAVLPSQAKTAPIERLLKYQTPTNGEQAKLIVVRDKGYLGSGCFVGVYLNQQKAAILDPGEKAEFYLKPGEWNVALMGEGKMCIADKIPAGRDFMLTANTTKAVRLFADPSGNTDVKTLPNQ</sequence>
<evidence type="ECO:0000256" key="1">
    <source>
        <dbReference type="SAM" id="SignalP"/>
    </source>
</evidence>
<evidence type="ECO:0008006" key="4">
    <source>
        <dbReference type="Google" id="ProtNLM"/>
    </source>
</evidence>
<proteinExistence type="predicted"/>